<keyword evidence="5" id="KW-1185">Reference proteome</keyword>
<reference evidence="4 5" key="1">
    <citation type="submission" date="2020-04" db="EMBL/GenBank/DDBJ databases">
        <authorList>
            <person name="Basu S."/>
            <person name="Maruthanayagam V."/>
            <person name="Chakraborty S."/>
            <person name="Pramanik A."/>
            <person name="Mukherjee J."/>
            <person name="Brink B."/>
        </authorList>
    </citation>
    <scope>NUCLEOTIDE SEQUENCE [LARGE SCALE GENOMIC DNA]</scope>
    <source>
        <strain evidence="4 5">AP17</strain>
    </source>
</reference>
<evidence type="ECO:0000256" key="1">
    <source>
        <dbReference type="ARBA" id="ARBA00009481"/>
    </source>
</evidence>
<name>A0A6H1TUI1_9CYAN</name>
<dbReference type="AlphaFoldDB" id="A0A6H1TUI1"/>
<evidence type="ECO:0000313" key="5">
    <source>
        <dbReference type="Proteomes" id="UP000500857"/>
    </source>
</evidence>
<evidence type="ECO:0000256" key="3">
    <source>
        <dbReference type="ARBA" id="ARBA00022679"/>
    </source>
</evidence>
<comment type="similarity">
    <text evidence="1">Belongs to the glycosyltransferase group 1 family. Glycosyltransferase 4 subfamily.</text>
</comment>
<gene>
    <name evidence="4" type="ORF">HCG48_06560</name>
</gene>
<sequence>MKYVFVFLEIFSWEGGIQSYVKDILQAYAKIVTQTRNNPQNYLDPARVLLLRDSPGCDNPFEGNPALKFYYLKTLPPWVGRLKLAIALLLQLLFRRPQRVFCGHINLAPLVRNFCKILRISYTVLTYGKEVWEPLPPRYRQALQDADSIWTISRYSRDLACAANDLDPQKFELLPCAIDGKRFIPGEKPPELLDRYGLRGARVLMTVARLWSGDIYKGVDVTIRALPAIAQQFPDVKYLAIGRGDDQRRLAKMAQDLGVSDRVVFAGFVPTEELPDHYRVADAYIMPSREGFGIVYMEAMASGIPVLSGNDDGSAEPLQDGKLGWRVPYRDPDAVARACIEILQGGDRRCDGTWLRQETLTAFGTDAFTRRMQQLLGVSR</sequence>
<dbReference type="Proteomes" id="UP000500857">
    <property type="component" value="Chromosome"/>
</dbReference>
<evidence type="ECO:0000256" key="2">
    <source>
        <dbReference type="ARBA" id="ARBA00022676"/>
    </source>
</evidence>
<dbReference type="PANTHER" id="PTHR12526:SF640">
    <property type="entry name" value="COLANIC ACID BIOSYNTHESIS GLYCOSYLTRANSFERASE WCAL-RELATED"/>
    <property type="match status" value="1"/>
</dbReference>
<keyword evidence="3 4" id="KW-0808">Transferase</keyword>
<organism evidence="4 5">
    <name type="scientific">Oxynema aestuarii AP17</name>
    <dbReference type="NCBI Taxonomy" id="2064643"/>
    <lineage>
        <taxon>Bacteria</taxon>
        <taxon>Bacillati</taxon>
        <taxon>Cyanobacteriota</taxon>
        <taxon>Cyanophyceae</taxon>
        <taxon>Oscillatoriophycideae</taxon>
        <taxon>Oscillatoriales</taxon>
        <taxon>Oscillatoriaceae</taxon>
        <taxon>Oxynema</taxon>
        <taxon>Oxynema aestuarii</taxon>
    </lineage>
</organism>
<proteinExistence type="inferred from homology"/>
<protein>
    <submittedName>
        <fullName evidence="4">Glycosyltransferase family 4 protein</fullName>
    </submittedName>
</protein>
<dbReference type="Pfam" id="PF13692">
    <property type="entry name" value="Glyco_trans_1_4"/>
    <property type="match status" value="1"/>
</dbReference>
<dbReference type="KEGG" id="oxy:HCG48_06560"/>
<evidence type="ECO:0000313" key="4">
    <source>
        <dbReference type="EMBL" id="QIZ70278.1"/>
    </source>
</evidence>
<dbReference type="Gene3D" id="3.40.50.2000">
    <property type="entry name" value="Glycogen Phosphorylase B"/>
    <property type="match status" value="2"/>
</dbReference>
<dbReference type="CDD" id="cd03801">
    <property type="entry name" value="GT4_PimA-like"/>
    <property type="match status" value="1"/>
</dbReference>
<dbReference type="GO" id="GO:0016757">
    <property type="term" value="F:glycosyltransferase activity"/>
    <property type="evidence" value="ECO:0007669"/>
    <property type="project" value="UniProtKB-KW"/>
</dbReference>
<dbReference type="PANTHER" id="PTHR12526">
    <property type="entry name" value="GLYCOSYLTRANSFERASE"/>
    <property type="match status" value="1"/>
</dbReference>
<keyword evidence="2" id="KW-0328">Glycosyltransferase</keyword>
<dbReference type="SUPFAM" id="SSF53756">
    <property type="entry name" value="UDP-Glycosyltransferase/glycogen phosphorylase"/>
    <property type="match status" value="1"/>
</dbReference>
<dbReference type="EMBL" id="CP051167">
    <property type="protein sequence ID" value="QIZ70278.1"/>
    <property type="molecule type" value="Genomic_DNA"/>
</dbReference>
<dbReference type="RefSeq" id="WP_168568433.1">
    <property type="nucleotide sequence ID" value="NZ_CP051167.1"/>
</dbReference>
<accession>A0A6H1TUI1</accession>